<proteinExistence type="predicted"/>
<evidence type="ECO:0000313" key="2">
    <source>
        <dbReference type="EMBL" id="KAL1253766.1"/>
    </source>
</evidence>
<protein>
    <submittedName>
        <fullName evidence="2">Uncharacterized protein</fullName>
    </submittedName>
</protein>
<gene>
    <name evidence="2" type="ORF">QQF64_015995</name>
</gene>
<feature type="non-terminal residue" evidence="2">
    <location>
        <position position="115"/>
    </location>
</feature>
<feature type="region of interest" description="Disordered" evidence="1">
    <location>
        <begin position="1"/>
        <end position="41"/>
    </location>
</feature>
<comment type="caution">
    <text evidence="2">The sequence shown here is derived from an EMBL/GenBank/DDBJ whole genome shotgun (WGS) entry which is preliminary data.</text>
</comment>
<name>A0ABR3LP40_9TELE</name>
<sequence>MAGLRKSLLGGQSGDPGDDRHDISSEEVLTDPELVRHEGFQDEGEGKSLSVAMNFYLMVTALRLFAFGSYLNITRPRGEPSPLCEVRRFMTRCSCGPLHLSLALEVCTPARRTME</sequence>
<evidence type="ECO:0000313" key="3">
    <source>
        <dbReference type="Proteomes" id="UP001558613"/>
    </source>
</evidence>
<keyword evidence="3" id="KW-1185">Reference proteome</keyword>
<organism evidence="2 3">
    <name type="scientific">Cirrhinus molitorella</name>
    <name type="common">mud carp</name>
    <dbReference type="NCBI Taxonomy" id="172907"/>
    <lineage>
        <taxon>Eukaryota</taxon>
        <taxon>Metazoa</taxon>
        <taxon>Chordata</taxon>
        <taxon>Craniata</taxon>
        <taxon>Vertebrata</taxon>
        <taxon>Euteleostomi</taxon>
        <taxon>Actinopterygii</taxon>
        <taxon>Neopterygii</taxon>
        <taxon>Teleostei</taxon>
        <taxon>Ostariophysi</taxon>
        <taxon>Cypriniformes</taxon>
        <taxon>Cyprinidae</taxon>
        <taxon>Labeoninae</taxon>
        <taxon>Labeonini</taxon>
        <taxon>Cirrhinus</taxon>
    </lineage>
</organism>
<accession>A0ABR3LP40</accession>
<reference evidence="2 3" key="1">
    <citation type="submission" date="2023-09" db="EMBL/GenBank/DDBJ databases">
        <authorList>
            <person name="Wang M."/>
        </authorList>
    </citation>
    <scope>NUCLEOTIDE SEQUENCE [LARGE SCALE GENOMIC DNA]</scope>
    <source>
        <strain evidence="2">GT-2023</strain>
        <tissue evidence="2">Liver</tissue>
    </source>
</reference>
<dbReference type="EMBL" id="JAYMGO010000020">
    <property type="protein sequence ID" value="KAL1253766.1"/>
    <property type="molecule type" value="Genomic_DNA"/>
</dbReference>
<dbReference type="Proteomes" id="UP001558613">
    <property type="component" value="Unassembled WGS sequence"/>
</dbReference>
<evidence type="ECO:0000256" key="1">
    <source>
        <dbReference type="SAM" id="MobiDB-lite"/>
    </source>
</evidence>